<name>A0A478FQL5_9MOLU</name>
<protein>
    <recommendedName>
        <fullName evidence="3">30S ribosomal protein S15</fullName>
    </recommendedName>
</protein>
<dbReference type="EMBL" id="BIMN01000001">
    <property type="protein sequence ID" value="GCE63224.1"/>
    <property type="molecule type" value="Genomic_DNA"/>
</dbReference>
<dbReference type="InterPro" id="IPR000589">
    <property type="entry name" value="Ribosomal_uS15"/>
</dbReference>
<dbReference type="PANTHER" id="PTHR23321:SF26">
    <property type="entry name" value="SMALL RIBOSOMAL SUBUNIT PROTEIN US15M"/>
    <property type="match status" value="1"/>
</dbReference>
<proteinExistence type="inferred from homology"/>
<dbReference type="GO" id="GO:1990904">
    <property type="term" value="C:ribonucleoprotein complex"/>
    <property type="evidence" value="ECO:0007669"/>
    <property type="project" value="UniProtKB-KW"/>
</dbReference>
<sequence length="75" mass="8996">MEFKVGSHAQQVIDLNKRIKRLTSHLKNYKKDHVTKLSLFKLVAKKKRFLKYLKNNNFEQYKYLVDKSNLKEVGL</sequence>
<reference evidence="5 6" key="1">
    <citation type="submission" date="2019-01" db="EMBL/GenBank/DDBJ databases">
        <title>Draft genome sequences of Candidatus Mycoplasma haemohominis SWG34-3 identified from a patient with pyrexia, anemia and liver dysfunction.</title>
        <authorList>
            <person name="Sekizuka T."/>
            <person name="Hattori N."/>
            <person name="Katano H."/>
            <person name="Takuma T."/>
            <person name="Ito T."/>
            <person name="Arai N."/>
            <person name="Yanai R."/>
            <person name="Ishii S."/>
            <person name="Miura Y."/>
            <person name="Tokunaga T."/>
            <person name="Watanabe H."/>
            <person name="Nomura N."/>
            <person name="Eguchi J."/>
            <person name="Arai T."/>
            <person name="Hasegawa H."/>
            <person name="Nakamaki T."/>
            <person name="Wakita T."/>
            <person name="Niki Y."/>
            <person name="Kuroda M."/>
        </authorList>
    </citation>
    <scope>NUCLEOTIDE SEQUENCE [LARGE SCALE GENOMIC DNA]</scope>
    <source>
        <strain evidence="5">SWG34-3</strain>
    </source>
</reference>
<dbReference type="SUPFAM" id="SSF47060">
    <property type="entry name" value="S15/NS1 RNA-binding domain"/>
    <property type="match status" value="1"/>
</dbReference>
<evidence type="ECO:0000256" key="2">
    <source>
        <dbReference type="ARBA" id="ARBA00023274"/>
    </source>
</evidence>
<dbReference type="Gene3D" id="1.10.287.10">
    <property type="entry name" value="S15/NS1, RNA-binding"/>
    <property type="match status" value="1"/>
</dbReference>
<dbReference type="InterPro" id="IPR005290">
    <property type="entry name" value="Ribosomal_uS15_bac-type"/>
</dbReference>
<dbReference type="RefSeq" id="WP_216082823.1">
    <property type="nucleotide sequence ID" value="NZ_CACTIB010000008.1"/>
</dbReference>
<keyword evidence="1 4" id="KW-0689">Ribosomal protein</keyword>
<comment type="similarity">
    <text evidence="4">Belongs to the universal ribosomal protein uS15 family.</text>
</comment>
<dbReference type="Proteomes" id="UP000324831">
    <property type="component" value="Unassembled WGS sequence"/>
</dbReference>
<dbReference type="CDD" id="cd00353">
    <property type="entry name" value="Ribosomal_S15p_S13e"/>
    <property type="match status" value="1"/>
</dbReference>
<evidence type="ECO:0000256" key="4">
    <source>
        <dbReference type="RuleBase" id="RU003919"/>
    </source>
</evidence>
<organism evidence="5 6">
    <name type="scientific">Candidatus Mycoplasma haematohominis</name>
    <dbReference type="NCBI Taxonomy" id="1494318"/>
    <lineage>
        <taxon>Bacteria</taxon>
        <taxon>Bacillati</taxon>
        <taxon>Mycoplasmatota</taxon>
        <taxon>Mollicutes</taxon>
        <taxon>Mycoplasmataceae</taxon>
        <taxon>Mycoplasma</taxon>
    </lineage>
</organism>
<evidence type="ECO:0000313" key="5">
    <source>
        <dbReference type="EMBL" id="GCE63224.1"/>
    </source>
</evidence>
<dbReference type="Pfam" id="PF00312">
    <property type="entry name" value="Ribosomal_S15"/>
    <property type="match status" value="1"/>
</dbReference>
<dbReference type="GO" id="GO:0005737">
    <property type="term" value="C:cytoplasm"/>
    <property type="evidence" value="ECO:0007669"/>
    <property type="project" value="UniProtKB-ARBA"/>
</dbReference>
<keyword evidence="2 4" id="KW-0687">Ribonucleoprotein</keyword>
<accession>A0A478FQL5</accession>
<gene>
    <name evidence="5" type="primary">rpsO</name>
    <name evidence="5" type="ORF">MHSWG343_02090</name>
</gene>
<dbReference type="NCBIfam" id="TIGR00952">
    <property type="entry name" value="S15_bact"/>
    <property type="match status" value="1"/>
</dbReference>
<dbReference type="GO" id="GO:0005840">
    <property type="term" value="C:ribosome"/>
    <property type="evidence" value="ECO:0007669"/>
    <property type="project" value="UniProtKB-KW"/>
</dbReference>
<dbReference type="InterPro" id="IPR009068">
    <property type="entry name" value="uS15_NS1_RNA-bd_sf"/>
</dbReference>
<evidence type="ECO:0000256" key="3">
    <source>
        <dbReference type="ARBA" id="ARBA00035313"/>
    </source>
</evidence>
<evidence type="ECO:0000313" key="6">
    <source>
        <dbReference type="Proteomes" id="UP000324831"/>
    </source>
</evidence>
<dbReference type="PANTHER" id="PTHR23321">
    <property type="entry name" value="RIBOSOMAL PROTEIN S15, BACTERIAL AND ORGANELLAR"/>
    <property type="match status" value="1"/>
</dbReference>
<evidence type="ECO:0000256" key="1">
    <source>
        <dbReference type="ARBA" id="ARBA00022980"/>
    </source>
</evidence>
<dbReference type="SMART" id="SM01387">
    <property type="entry name" value="Ribosomal_S15"/>
    <property type="match status" value="1"/>
</dbReference>
<dbReference type="AlphaFoldDB" id="A0A478FQL5"/>
<dbReference type="GO" id="GO:0003735">
    <property type="term" value="F:structural constituent of ribosome"/>
    <property type="evidence" value="ECO:0007669"/>
    <property type="project" value="InterPro"/>
</dbReference>
<comment type="caution">
    <text evidence="5">The sequence shown here is derived from an EMBL/GenBank/DDBJ whole genome shotgun (WGS) entry which is preliminary data.</text>
</comment>
<dbReference type="GO" id="GO:0006412">
    <property type="term" value="P:translation"/>
    <property type="evidence" value="ECO:0007669"/>
    <property type="project" value="InterPro"/>
</dbReference>